<dbReference type="EMBL" id="BK015371">
    <property type="protein sequence ID" value="DAE03709.1"/>
    <property type="molecule type" value="Genomic_DNA"/>
</dbReference>
<dbReference type="InterPro" id="IPR010982">
    <property type="entry name" value="Lambda_DNA-bd_dom_sf"/>
</dbReference>
<dbReference type="GO" id="GO:0003677">
    <property type="term" value="F:DNA binding"/>
    <property type="evidence" value="ECO:0007669"/>
    <property type="project" value="UniProtKB-KW"/>
</dbReference>
<protein>
    <submittedName>
        <fullName evidence="3">Helix-turn-helix domain protein</fullName>
    </submittedName>
</protein>
<dbReference type="PROSITE" id="PS50943">
    <property type="entry name" value="HTH_CROC1"/>
    <property type="match status" value="1"/>
</dbReference>
<dbReference type="InterPro" id="IPR001387">
    <property type="entry name" value="Cro/C1-type_HTH"/>
</dbReference>
<dbReference type="PANTHER" id="PTHR46558:SF14">
    <property type="entry name" value="HTH-TYPE TRANSCRIPTIONAL REGULATOR ANSR"/>
    <property type="match status" value="1"/>
</dbReference>
<dbReference type="SMART" id="SM00530">
    <property type="entry name" value="HTH_XRE"/>
    <property type="match status" value="1"/>
</dbReference>
<accession>A0A8S5PAR9</accession>
<feature type="domain" description="HTH cro/C1-type" evidence="2">
    <location>
        <begin position="8"/>
        <end position="62"/>
    </location>
</feature>
<keyword evidence="1" id="KW-0238">DNA-binding</keyword>
<evidence type="ECO:0000259" key="2">
    <source>
        <dbReference type="PROSITE" id="PS50943"/>
    </source>
</evidence>
<organism evidence="3">
    <name type="scientific">Myoviridae sp. ct3D84</name>
    <dbReference type="NCBI Taxonomy" id="2825023"/>
    <lineage>
        <taxon>Viruses</taxon>
        <taxon>Duplodnaviria</taxon>
        <taxon>Heunggongvirae</taxon>
        <taxon>Uroviricota</taxon>
        <taxon>Caudoviricetes</taxon>
    </lineage>
</organism>
<dbReference type="Pfam" id="PF01381">
    <property type="entry name" value="HTH_3"/>
    <property type="match status" value="1"/>
</dbReference>
<dbReference type="Gene3D" id="1.10.260.40">
    <property type="entry name" value="lambda repressor-like DNA-binding domains"/>
    <property type="match status" value="1"/>
</dbReference>
<sequence>MTKVYERIKELRTKLHLSQDYVATCLGMNRATFSQLENGNRKITADDLSKLSDLFGVSADSILHGAEVSQPAAMFARSFESLDEADQAEIMNLIRFKTQIKAQR</sequence>
<evidence type="ECO:0000256" key="1">
    <source>
        <dbReference type="ARBA" id="ARBA00023125"/>
    </source>
</evidence>
<proteinExistence type="predicted"/>
<evidence type="ECO:0000313" key="3">
    <source>
        <dbReference type="EMBL" id="DAE03709.1"/>
    </source>
</evidence>
<reference evidence="3" key="1">
    <citation type="journal article" date="2021" name="Proc. Natl. Acad. Sci. U.S.A.">
        <title>A Catalog of Tens of Thousands of Viruses from Human Metagenomes Reveals Hidden Associations with Chronic Diseases.</title>
        <authorList>
            <person name="Tisza M.J."/>
            <person name="Buck C.B."/>
        </authorList>
    </citation>
    <scope>NUCLEOTIDE SEQUENCE</scope>
    <source>
        <strain evidence="3">Ct3D84</strain>
    </source>
</reference>
<name>A0A8S5PAR9_9CAUD</name>
<dbReference type="PANTHER" id="PTHR46558">
    <property type="entry name" value="TRACRIPTIONAL REGULATORY PROTEIN-RELATED-RELATED"/>
    <property type="match status" value="1"/>
</dbReference>
<dbReference type="SUPFAM" id="SSF47413">
    <property type="entry name" value="lambda repressor-like DNA-binding domains"/>
    <property type="match status" value="1"/>
</dbReference>
<dbReference type="CDD" id="cd00093">
    <property type="entry name" value="HTH_XRE"/>
    <property type="match status" value="1"/>
</dbReference>